<protein>
    <submittedName>
        <fullName evidence="1">Uncharacterized protein</fullName>
    </submittedName>
</protein>
<dbReference type="HOGENOM" id="CLU_3042322_0_0_3"/>
<evidence type="ECO:0000313" key="2">
    <source>
        <dbReference type="Proteomes" id="UP000003835"/>
    </source>
</evidence>
<organism evidence="1 2">
    <name type="scientific">Coleofasciculus chthonoplastes PCC 7420</name>
    <dbReference type="NCBI Taxonomy" id="118168"/>
    <lineage>
        <taxon>Bacteria</taxon>
        <taxon>Bacillati</taxon>
        <taxon>Cyanobacteriota</taxon>
        <taxon>Cyanophyceae</taxon>
        <taxon>Coleofasciculales</taxon>
        <taxon>Coleofasciculaceae</taxon>
        <taxon>Coleofasciculus</taxon>
    </lineage>
</organism>
<reference evidence="1 2" key="1">
    <citation type="submission" date="2008-07" db="EMBL/GenBank/DDBJ databases">
        <authorList>
            <person name="Tandeau de Marsac N."/>
            <person name="Ferriera S."/>
            <person name="Johnson J."/>
            <person name="Kravitz S."/>
            <person name="Beeson K."/>
            <person name="Sutton G."/>
            <person name="Rogers Y.-H."/>
            <person name="Friedman R."/>
            <person name="Frazier M."/>
            <person name="Venter J.C."/>
        </authorList>
    </citation>
    <scope>NUCLEOTIDE SEQUENCE [LARGE SCALE GENOMIC DNA]</scope>
    <source>
        <strain evidence="1 2">PCC 7420</strain>
    </source>
</reference>
<sequence>MIKDVAAYVWNITPFLLPSPQGGRGAGGEGLGVRGLWLKLTPMDTIVPLQMVTY</sequence>
<dbReference type="Proteomes" id="UP000003835">
    <property type="component" value="Unassembled WGS sequence"/>
</dbReference>
<evidence type="ECO:0000313" key="1">
    <source>
        <dbReference type="EMBL" id="EDX76707.1"/>
    </source>
</evidence>
<proteinExistence type="predicted"/>
<gene>
    <name evidence="1" type="ORF">MC7420_1710</name>
</gene>
<dbReference type="EMBL" id="DS989845">
    <property type="protein sequence ID" value="EDX76707.1"/>
    <property type="molecule type" value="Genomic_DNA"/>
</dbReference>
<accession>B4VN11</accession>
<name>B4VN11_9CYAN</name>
<dbReference type="AlphaFoldDB" id="B4VN11"/>
<keyword evidence="2" id="KW-1185">Reference proteome</keyword>